<dbReference type="GeneID" id="17286184"/>
<dbReference type="PROSITE" id="PS00518">
    <property type="entry name" value="ZF_RING_1"/>
    <property type="match status" value="1"/>
</dbReference>
<dbReference type="KEGG" id="ehx:EMIHUDRAFT_360815"/>
<evidence type="ECO:0000313" key="7">
    <source>
        <dbReference type="EnsemblProtists" id="EOD40914"/>
    </source>
</evidence>
<dbReference type="HOGENOM" id="CLU_978052_0_0_1"/>
<feature type="region of interest" description="Disordered" evidence="5">
    <location>
        <begin position="207"/>
        <end position="229"/>
    </location>
</feature>
<dbReference type="RefSeq" id="XP_005793343.1">
    <property type="nucleotide sequence ID" value="XM_005793286.1"/>
</dbReference>
<evidence type="ECO:0000256" key="4">
    <source>
        <dbReference type="PROSITE-ProRule" id="PRU00175"/>
    </source>
</evidence>
<name>A0A0D3KYS9_EMIH1</name>
<evidence type="ECO:0000313" key="8">
    <source>
        <dbReference type="Proteomes" id="UP000013827"/>
    </source>
</evidence>
<dbReference type="SUPFAM" id="SSF57850">
    <property type="entry name" value="RING/U-box"/>
    <property type="match status" value="1"/>
</dbReference>
<reference evidence="8" key="1">
    <citation type="journal article" date="2013" name="Nature">
        <title>Pan genome of the phytoplankton Emiliania underpins its global distribution.</title>
        <authorList>
            <person name="Read B.A."/>
            <person name="Kegel J."/>
            <person name="Klute M.J."/>
            <person name="Kuo A."/>
            <person name="Lefebvre S.C."/>
            <person name="Maumus F."/>
            <person name="Mayer C."/>
            <person name="Miller J."/>
            <person name="Monier A."/>
            <person name="Salamov A."/>
            <person name="Young J."/>
            <person name="Aguilar M."/>
            <person name="Claverie J.M."/>
            <person name="Frickenhaus S."/>
            <person name="Gonzalez K."/>
            <person name="Herman E.K."/>
            <person name="Lin Y.C."/>
            <person name="Napier J."/>
            <person name="Ogata H."/>
            <person name="Sarno A.F."/>
            <person name="Shmutz J."/>
            <person name="Schroeder D."/>
            <person name="de Vargas C."/>
            <person name="Verret F."/>
            <person name="von Dassow P."/>
            <person name="Valentin K."/>
            <person name="Van de Peer Y."/>
            <person name="Wheeler G."/>
            <person name="Dacks J.B."/>
            <person name="Delwiche C.F."/>
            <person name="Dyhrman S.T."/>
            <person name="Glockner G."/>
            <person name="John U."/>
            <person name="Richards T."/>
            <person name="Worden A.Z."/>
            <person name="Zhang X."/>
            <person name="Grigoriev I.V."/>
            <person name="Allen A.E."/>
            <person name="Bidle K."/>
            <person name="Borodovsky M."/>
            <person name="Bowler C."/>
            <person name="Brownlee C."/>
            <person name="Cock J.M."/>
            <person name="Elias M."/>
            <person name="Gladyshev V.N."/>
            <person name="Groth M."/>
            <person name="Guda C."/>
            <person name="Hadaegh A."/>
            <person name="Iglesias-Rodriguez M.D."/>
            <person name="Jenkins J."/>
            <person name="Jones B.M."/>
            <person name="Lawson T."/>
            <person name="Leese F."/>
            <person name="Lindquist E."/>
            <person name="Lobanov A."/>
            <person name="Lomsadze A."/>
            <person name="Malik S.B."/>
            <person name="Marsh M.E."/>
            <person name="Mackinder L."/>
            <person name="Mock T."/>
            <person name="Mueller-Roeber B."/>
            <person name="Pagarete A."/>
            <person name="Parker M."/>
            <person name="Probert I."/>
            <person name="Quesneville H."/>
            <person name="Raines C."/>
            <person name="Rensing S.A."/>
            <person name="Riano-Pachon D.M."/>
            <person name="Richier S."/>
            <person name="Rokitta S."/>
            <person name="Shiraiwa Y."/>
            <person name="Soanes D.M."/>
            <person name="van der Giezen M."/>
            <person name="Wahlund T.M."/>
            <person name="Williams B."/>
            <person name="Wilson W."/>
            <person name="Wolfe G."/>
            <person name="Wurch L.L."/>
        </authorList>
    </citation>
    <scope>NUCLEOTIDE SEQUENCE</scope>
</reference>
<keyword evidence="3" id="KW-0862">Zinc</keyword>
<evidence type="ECO:0000256" key="3">
    <source>
        <dbReference type="ARBA" id="ARBA00022833"/>
    </source>
</evidence>
<dbReference type="Proteomes" id="UP000013827">
    <property type="component" value="Unassembled WGS sequence"/>
</dbReference>
<dbReference type="GO" id="GO:0008270">
    <property type="term" value="F:zinc ion binding"/>
    <property type="evidence" value="ECO:0007669"/>
    <property type="project" value="UniProtKB-KW"/>
</dbReference>
<feature type="domain" description="RING-type" evidence="6">
    <location>
        <begin position="57"/>
        <end position="113"/>
    </location>
</feature>
<proteinExistence type="predicted"/>
<dbReference type="EnsemblProtists" id="EOD40914">
    <property type="protein sequence ID" value="EOD40914"/>
    <property type="gene ID" value="EMIHUDRAFT_360815"/>
</dbReference>
<evidence type="ECO:0000256" key="5">
    <source>
        <dbReference type="SAM" id="MobiDB-lite"/>
    </source>
</evidence>
<dbReference type="AlphaFoldDB" id="A0A0D3KYS9"/>
<evidence type="ECO:0000256" key="2">
    <source>
        <dbReference type="ARBA" id="ARBA00022771"/>
    </source>
</evidence>
<sequence>MALAEKSELASSPSSVMAGVLSPLEAAVSERLLRERAGELTSLGQLSLVSQRRAEECPICCVPACEQAYPLPALPQGAYACAHAICRDCIERMLIAACESSEPSRAMRCPFCRAKEVCQADLPVPPWYRAVLSRRAVVEARAHAERRCRENALATFQMATAHAASNISALQRLVFSSGASERLQQALIRGSGSAAGSEDGIFNFEDFEEESEEEEVEEEARSGGSGASGGLEVMSVAEAELLYEAELEAEASVSAEGLTLRGSPPSDRLSEFLRRVGAATTALEH</sequence>
<dbReference type="Gene3D" id="3.30.40.10">
    <property type="entry name" value="Zinc/RING finger domain, C3HC4 (zinc finger)"/>
    <property type="match status" value="1"/>
</dbReference>
<reference evidence="7" key="2">
    <citation type="submission" date="2024-10" db="UniProtKB">
        <authorList>
            <consortium name="EnsemblProtists"/>
        </authorList>
    </citation>
    <scope>IDENTIFICATION</scope>
</reference>
<evidence type="ECO:0000259" key="6">
    <source>
        <dbReference type="PROSITE" id="PS50089"/>
    </source>
</evidence>
<organism evidence="7 8">
    <name type="scientific">Emiliania huxleyi (strain CCMP1516)</name>
    <dbReference type="NCBI Taxonomy" id="280463"/>
    <lineage>
        <taxon>Eukaryota</taxon>
        <taxon>Haptista</taxon>
        <taxon>Haptophyta</taxon>
        <taxon>Prymnesiophyceae</taxon>
        <taxon>Isochrysidales</taxon>
        <taxon>Noelaerhabdaceae</taxon>
        <taxon>Emiliania</taxon>
    </lineage>
</organism>
<dbReference type="PROSITE" id="PS50089">
    <property type="entry name" value="ZF_RING_2"/>
    <property type="match status" value="1"/>
</dbReference>
<dbReference type="InterPro" id="IPR013083">
    <property type="entry name" value="Znf_RING/FYVE/PHD"/>
</dbReference>
<keyword evidence="1" id="KW-0479">Metal-binding</keyword>
<dbReference type="InterPro" id="IPR001841">
    <property type="entry name" value="Znf_RING"/>
</dbReference>
<dbReference type="PaxDb" id="2903-EOD40914"/>
<keyword evidence="2 4" id="KW-0863">Zinc-finger</keyword>
<feature type="compositionally biased region" description="Acidic residues" evidence="5">
    <location>
        <begin position="207"/>
        <end position="218"/>
    </location>
</feature>
<dbReference type="InterPro" id="IPR017907">
    <property type="entry name" value="Znf_RING_CS"/>
</dbReference>
<keyword evidence="8" id="KW-1185">Reference proteome</keyword>
<evidence type="ECO:0000256" key="1">
    <source>
        <dbReference type="ARBA" id="ARBA00022723"/>
    </source>
</evidence>
<protein>
    <recommendedName>
        <fullName evidence="6">RING-type domain-containing protein</fullName>
    </recommendedName>
</protein>
<accession>A0A0D3KYS9</accession>